<reference evidence="3 4" key="1">
    <citation type="submission" date="2016-07" db="EMBL/GenBank/DDBJ databases">
        <title>Pervasive Adenine N6-methylation of Active Genes in Fungi.</title>
        <authorList>
            <consortium name="DOE Joint Genome Institute"/>
            <person name="Mondo S.J."/>
            <person name="Dannebaum R.O."/>
            <person name="Kuo R.C."/>
            <person name="Labutti K."/>
            <person name="Haridas S."/>
            <person name="Kuo A."/>
            <person name="Salamov A."/>
            <person name="Ahrendt S.R."/>
            <person name="Lipzen A."/>
            <person name="Sullivan W."/>
            <person name="Andreopoulos W.B."/>
            <person name="Clum A."/>
            <person name="Lindquist E."/>
            <person name="Daum C."/>
            <person name="Ramamoorthy G.K."/>
            <person name="Gryganskyi A."/>
            <person name="Culley D."/>
            <person name="Magnuson J.K."/>
            <person name="James T.Y."/>
            <person name="O'Malley M.A."/>
            <person name="Stajich J.E."/>
            <person name="Spatafora J.W."/>
            <person name="Visel A."/>
            <person name="Grigoriev I.V."/>
        </authorList>
    </citation>
    <scope>NUCLEOTIDE SEQUENCE [LARGE SCALE GENOMIC DNA]</scope>
    <source>
        <strain evidence="3 4">NRRL 3116</strain>
    </source>
</reference>
<dbReference type="OrthoDB" id="1099063at2759"/>
<dbReference type="Proteomes" id="UP000193648">
    <property type="component" value="Unassembled WGS sequence"/>
</dbReference>
<dbReference type="AlphaFoldDB" id="A0A1Y2GLD3"/>
<evidence type="ECO:0000259" key="2">
    <source>
        <dbReference type="PROSITE" id="PS50102"/>
    </source>
</evidence>
<organism evidence="3 4">
    <name type="scientific">Lobosporangium transversale</name>
    <dbReference type="NCBI Taxonomy" id="64571"/>
    <lineage>
        <taxon>Eukaryota</taxon>
        <taxon>Fungi</taxon>
        <taxon>Fungi incertae sedis</taxon>
        <taxon>Mucoromycota</taxon>
        <taxon>Mortierellomycotina</taxon>
        <taxon>Mortierellomycetes</taxon>
        <taxon>Mortierellales</taxon>
        <taxon>Mortierellaceae</taxon>
        <taxon>Lobosporangium</taxon>
    </lineage>
</organism>
<accession>A0A1Y2GLD3</accession>
<feature type="domain" description="RRM" evidence="2">
    <location>
        <begin position="1"/>
        <end position="76"/>
    </location>
</feature>
<dbReference type="InParanoid" id="A0A1Y2GLD3"/>
<dbReference type="InterPro" id="IPR000504">
    <property type="entry name" value="RRM_dom"/>
</dbReference>
<dbReference type="EMBL" id="MCFF01000021">
    <property type="protein sequence ID" value="ORZ14379.1"/>
    <property type="molecule type" value="Genomic_DNA"/>
</dbReference>
<keyword evidence="1" id="KW-0694">RNA-binding</keyword>
<dbReference type="GeneID" id="33568425"/>
<dbReference type="RefSeq" id="XP_021880857.1">
    <property type="nucleotide sequence ID" value="XM_022026582.1"/>
</dbReference>
<proteinExistence type="predicted"/>
<dbReference type="SUPFAM" id="SSF54928">
    <property type="entry name" value="RNA-binding domain, RBD"/>
    <property type="match status" value="1"/>
</dbReference>
<protein>
    <recommendedName>
        <fullName evidence="2">RRM domain-containing protein</fullName>
    </recommendedName>
</protein>
<evidence type="ECO:0000313" key="4">
    <source>
        <dbReference type="Proteomes" id="UP000193648"/>
    </source>
</evidence>
<dbReference type="Pfam" id="PF00076">
    <property type="entry name" value="RRM_1"/>
    <property type="match status" value="1"/>
</dbReference>
<evidence type="ECO:0000313" key="3">
    <source>
        <dbReference type="EMBL" id="ORZ14379.1"/>
    </source>
</evidence>
<dbReference type="Gene3D" id="3.30.70.330">
    <property type="match status" value="1"/>
</dbReference>
<sequence length="134" mass="14597">MLLLQFEKYGRVLSVELKHGGFAFVEYEDPRDADDAVVIIAEGLPRLLATAEGALQDRMEGTHMTMDIVDVAIRDHPTGGTAIALAPLIILEAIVADLPRLITVIADGVVRRAHMGKLPLHYSHLTIPDQAPLI</sequence>
<dbReference type="InterPro" id="IPR012677">
    <property type="entry name" value="Nucleotide-bd_a/b_plait_sf"/>
</dbReference>
<comment type="caution">
    <text evidence="3">The sequence shown here is derived from an EMBL/GenBank/DDBJ whole genome shotgun (WGS) entry which is preliminary data.</text>
</comment>
<evidence type="ECO:0000256" key="1">
    <source>
        <dbReference type="PROSITE-ProRule" id="PRU00176"/>
    </source>
</evidence>
<dbReference type="InterPro" id="IPR035979">
    <property type="entry name" value="RBD_domain_sf"/>
</dbReference>
<gene>
    <name evidence="3" type="ORF">BCR41DRAFT_371206</name>
</gene>
<dbReference type="PROSITE" id="PS50102">
    <property type="entry name" value="RRM"/>
    <property type="match status" value="1"/>
</dbReference>
<dbReference type="GO" id="GO:0003723">
    <property type="term" value="F:RNA binding"/>
    <property type="evidence" value="ECO:0007669"/>
    <property type="project" value="UniProtKB-UniRule"/>
</dbReference>
<keyword evidence="4" id="KW-1185">Reference proteome</keyword>
<name>A0A1Y2GLD3_9FUNG</name>